<dbReference type="RefSeq" id="WP_116591932.1">
    <property type="nucleotide sequence ID" value="NZ_MZGS01000020.1"/>
</dbReference>
<keyword evidence="2" id="KW-1185">Reference proteome</keyword>
<protein>
    <submittedName>
        <fullName evidence="1">4-hydroxy-4-methyl-2-oxoglutarate aldolase</fullName>
        <ecNumber evidence="1">4.1.1.3</ecNumber>
        <ecNumber evidence="1">4.1.3.-</ecNumber>
        <ecNumber evidence="1">4.1.3.16</ecNumber>
        <ecNumber evidence="1">4.1.3.17</ecNumber>
    </submittedName>
</protein>
<sequence>MAISPSDVLNKNKNLKKRVDIDKINLDDVTIDDLKFNGKNYDNHINLMSLLDNVSACQVSDAYNGISRRSGSIQSIKPINNQKVWGSIFTVETESDDWGTSALAIDEAAEGDILFFKVSDDDKAIWGELASTCARDNGIKATVIYGSARDLDALLHMDFPVFASNFCPNAGSALGLGTLNEPIVVEDVKINPGDFFIGDESGIVVIPRELFNQTMVATLGVKIKESKIIDDIADGKTLAQITGLK</sequence>
<dbReference type="InterPro" id="IPR036704">
    <property type="entry name" value="RraA/RraA-like_sf"/>
</dbReference>
<dbReference type="InterPro" id="IPR005493">
    <property type="entry name" value="RraA/RraA-like"/>
</dbReference>
<dbReference type="GO" id="GO:0008948">
    <property type="term" value="F:oxaloacetate decarboxylase activity"/>
    <property type="evidence" value="ECO:0007669"/>
    <property type="project" value="TreeGrafter"/>
</dbReference>
<dbReference type="OrthoDB" id="15246at2157"/>
<dbReference type="EC" id="4.1.1.3" evidence="1"/>
<dbReference type="EMBL" id="MZGS01000020">
    <property type="protein sequence ID" value="PWB87410.1"/>
    <property type="molecule type" value="Genomic_DNA"/>
</dbReference>
<dbReference type="GO" id="GO:0008700">
    <property type="term" value="F:(R,S)-4-hydroxy-2-oxoglutarate aldolase activity"/>
    <property type="evidence" value="ECO:0007669"/>
    <property type="project" value="UniProtKB-EC"/>
</dbReference>
<evidence type="ECO:0000313" key="1">
    <source>
        <dbReference type="EMBL" id="PWB87410.1"/>
    </source>
</evidence>
<dbReference type="AlphaFoldDB" id="A0A315XMR5"/>
<dbReference type="Pfam" id="PF03737">
    <property type="entry name" value="RraA-like"/>
    <property type="match status" value="1"/>
</dbReference>
<dbReference type="PANTHER" id="PTHR33254:SF4">
    <property type="entry name" value="4-HYDROXY-4-METHYL-2-OXOGLUTARATE ALDOLASE 3-RELATED"/>
    <property type="match status" value="1"/>
</dbReference>
<keyword evidence="1" id="KW-0456">Lyase</keyword>
<dbReference type="PANTHER" id="PTHR33254">
    <property type="entry name" value="4-HYDROXY-4-METHYL-2-OXOGLUTARATE ALDOLASE 3-RELATED"/>
    <property type="match status" value="1"/>
</dbReference>
<evidence type="ECO:0000313" key="2">
    <source>
        <dbReference type="Proteomes" id="UP000251717"/>
    </source>
</evidence>
<comment type="caution">
    <text evidence="1">The sequence shown here is derived from an EMBL/GenBank/DDBJ whole genome shotgun (WGS) entry which is preliminary data.</text>
</comment>
<accession>A0A315XMR5</accession>
<proteinExistence type="predicted"/>
<dbReference type="GO" id="GO:0047443">
    <property type="term" value="F:4-hydroxy-4-methyl-2-oxoglutarate aldolase activity"/>
    <property type="evidence" value="ECO:0007669"/>
    <property type="project" value="UniProtKB-EC"/>
</dbReference>
<dbReference type="EC" id="4.1.3.17" evidence="1"/>
<name>A0A315XMR5_9EURY</name>
<organism evidence="1 2">
    <name type="scientific">Methanobrevibacter thaueri</name>
    <dbReference type="NCBI Taxonomy" id="190975"/>
    <lineage>
        <taxon>Archaea</taxon>
        <taxon>Methanobacteriati</taxon>
        <taxon>Methanobacteriota</taxon>
        <taxon>Methanomada group</taxon>
        <taxon>Methanobacteria</taxon>
        <taxon>Methanobacteriales</taxon>
        <taxon>Methanobacteriaceae</taxon>
        <taxon>Methanobrevibacter</taxon>
    </lineage>
</organism>
<dbReference type="CDD" id="cd16841">
    <property type="entry name" value="RraA_family"/>
    <property type="match status" value="1"/>
</dbReference>
<reference evidence="1 2" key="1">
    <citation type="submission" date="2017-03" db="EMBL/GenBank/DDBJ databases">
        <title>Genome sequence of Methanobrevibacter thaueri.</title>
        <authorList>
            <person name="Poehlein A."/>
            <person name="Seedorf H."/>
            <person name="Daniel R."/>
        </authorList>
    </citation>
    <scope>NUCLEOTIDE SEQUENCE [LARGE SCALE GENOMIC DNA]</scope>
    <source>
        <strain evidence="1 2">DSM 11995</strain>
    </source>
</reference>
<dbReference type="Proteomes" id="UP000251717">
    <property type="component" value="Unassembled WGS sequence"/>
</dbReference>
<dbReference type="EC" id="4.1.3.-" evidence="1"/>
<dbReference type="Gene3D" id="3.50.30.40">
    <property type="entry name" value="Ribonuclease E inhibitor RraA/RraA-like"/>
    <property type="match status" value="1"/>
</dbReference>
<dbReference type="EC" id="4.1.3.16" evidence="1"/>
<dbReference type="SUPFAM" id="SSF89562">
    <property type="entry name" value="RraA-like"/>
    <property type="match status" value="1"/>
</dbReference>
<gene>
    <name evidence="1" type="primary">proA</name>
    <name evidence="1" type="ORF">MBBTH_09750</name>
</gene>